<evidence type="ECO:0000256" key="1">
    <source>
        <dbReference type="SAM" id="SignalP"/>
    </source>
</evidence>
<feature type="signal peptide" evidence="1">
    <location>
        <begin position="1"/>
        <end position="31"/>
    </location>
</feature>
<feature type="chain" id="PRO_5007873285" description="Secreted protein" evidence="1">
    <location>
        <begin position="32"/>
        <end position="157"/>
    </location>
</feature>
<organism evidence="2">
    <name type="scientific">Athelia psychrophila</name>
    <dbReference type="NCBI Taxonomy" id="1759441"/>
    <lineage>
        <taxon>Eukaryota</taxon>
        <taxon>Fungi</taxon>
        <taxon>Dikarya</taxon>
        <taxon>Basidiomycota</taxon>
        <taxon>Agaricomycotina</taxon>
        <taxon>Agaricomycetes</taxon>
        <taxon>Agaricomycetidae</taxon>
        <taxon>Atheliales</taxon>
        <taxon>Atheliaceae</taxon>
        <taxon>Athelia</taxon>
    </lineage>
</organism>
<dbReference type="AlphaFoldDB" id="A0A166FDI6"/>
<sequence>MSCDCLHHAKFQMQSYGVLVLGITLLSLAESNDLPESIFCLNVVARYRLAVLQHLVPAHGSKCGDMFRVSQVRRNPADSRRNTVQMCSIILFRAHKTLQDSDFCTTASTSRCRVNIWRSAVLHARRPRNQQPISSSPEKVAPTDPVAPIFVDSWPTV</sequence>
<keyword evidence="1" id="KW-0732">Signal</keyword>
<evidence type="ECO:0000313" key="2">
    <source>
        <dbReference type="EMBL" id="KZP16690.1"/>
    </source>
</evidence>
<dbReference type="EMBL" id="KV417590">
    <property type="protein sequence ID" value="KZP16690.1"/>
    <property type="molecule type" value="Genomic_DNA"/>
</dbReference>
<proteinExistence type="predicted"/>
<evidence type="ECO:0008006" key="3">
    <source>
        <dbReference type="Google" id="ProtNLM"/>
    </source>
</evidence>
<accession>A0A166FDI6</accession>
<name>A0A166FDI6_9AGAM</name>
<protein>
    <recommendedName>
        <fullName evidence="3">Secreted protein</fullName>
    </recommendedName>
</protein>
<gene>
    <name evidence="2" type="ORF">FIBSPDRAFT_54238</name>
</gene>
<reference evidence="2" key="1">
    <citation type="journal article" date="2016" name="Mol. Biol. Evol.">
        <title>Comparative Genomics of Early-Diverging Mushroom-Forming Fungi Provides Insights into the Origins of Lignocellulose Decay Capabilities.</title>
        <authorList>
            <person name="Nagy L.G."/>
            <person name="Riley R."/>
            <person name="Tritt A."/>
            <person name="Adam C."/>
            <person name="Daum C."/>
            <person name="Floudas D."/>
            <person name="Sun H."/>
            <person name="Yadav J.S."/>
            <person name="Pangilinan J."/>
            <person name="Larsson K.H."/>
            <person name="Matsuura K."/>
            <person name="Barry K."/>
            <person name="Labutti K."/>
            <person name="Kuo R."/>
            <person name="Ohm R.A."/>
            <person name="Bhattacharya S.S."/>
            <person name="Shirouzu T."/>
            <person name="Yoshinaga Y."/>
            <person name="Martin F.M."/>
            <person name="Grigoriev I.V."/>
            <person name="Hibbett D.S."/>
        </authorList>
    </citation>
    <scope>NUCLEOTIDE SEQUENCE [LARGE SCALE GENOMIC DNA]</scope>
    <source>
        <strain evidence="2">CBS 109695</strain>
    </source>
</reference>